<protein>
    <submittedName>
        <fullName evidence="1">Uncharacterized protein</fullName>
    </submittedName>
</protein>
<name>A0A3B1DHN6_9ZZZZ</name>
<proteinExistence type="predicted"/>
<sequence length="330" mass="36426">MFAAISPYHLTTREPPAMAALLLAERAVTFLPSPRGSREAVEQAVAESPEYLRFMETWAWSGPLWERGVVASALDDGDDALGDLHTAWKHLCEDERYAPLRPLARRMLFETEQDFLEEISRDLLRGGSDPGVSLPLDAGIDRFAARRGLVVMRSHPTSVAQKAEQHLGQRVFAVAVPILVQASAERLLETRERLADELEDLADAVGEVAEVVAQQEDVRDEPALIERVEQTARAYAHAFACERVVITAGRREELHVIERMASISAVSLPVDAVLRSGVRAMRSLADGRSRRSCDESPAVETMPVLADTLGRKRVLSLVIKPLGVRRRDGA</sequence>
<dbReference type="AlphaFoldDB" id="A0A3B1DHN6"/>
<evidence type="ECO:0000313" key="1">
    <source>
        <dbReference type="EMBL" id="VAX36293.1"/>
    </source>
</evidence>
<dbReference type="EMBL" id="UOGK01000050">
    <property type="protein sequence ID" value="VAX36293.1"/>
    <property type="molecule type" value="Genomic_DNA"/>
</dbReference>
<gene>
    <name evidence="1" type="ORF">MNBD_PLANCTO03-549</name>
</gene>
<organism evidence="1">
    <name type="scientific">hydrothermal vent metagenome</name>
    <dbReference type="NCBI Taxonomy" id="652676"/>
    <lineage>
        <taxon>unclassified sequences</taxon>
        <taxon>metagenomes</taxon>
        <taxon>ecological metagenomes</taxon>
    </lineage>
</organism>
<accession>A0A3B1DHN6</accession>
<reference evidence="1" key="1">
    <citation type="submission" date="2018-06" db="EMBL/GenBank/DDBJ databases">
        <authorList>
            <person name="Zhirakovskaya E."/>
        </authorList>
    </citation>
    <scope>NUCLEOTIDE SEQUENCE</scope>
</reference>